<dbReference type="SUPFAM" id="SSF54909">
    <property type="entry name" value="Dimeric alpha+beta barrel"/>
    <property type="match status" value="1"/>
</dbReference>
<dbReference type="PANTHER" id="PTHR30154:SF54">
    <property type="entry name" value="POSSIBLE TRANSCRIPTIONAL REGULATORY PROTEIN (PROBABLY LRP_ASNC-FAMILY)"/>
    <property type="match status" value="1"/>
</dbReference>
<dbReference type="Gene3D" id="3.30.70.920">
    <property type="match status" value="1"/>
</dbReference>
<gene>
    <name evidence="5" type="ORF">FB566_2648</name>
</gene>
<feature type="domain" description="HTH asnC-type" evidence="4">
    <location>
        <begin position="7"/>
        <end position="68"/>
    </location>
</feature>
<dbReference type="PRINTS" id="PR00033">
    <property type="entry name" value="HTHASNC"/>
</dbReference>
<dbReference type="InterPro" id="IPR036390">
    <property type="entry name" value="WH_DNA-bd_sf"/>
</dbReference>
<keyword evidence="2" id="KW-0238">DNA-binding</keyword>
<name>A0A543AX12_9ACTN</name>
<dbReference type="OrthoDB" id="4411089at2"/>
<dbReference type="GO" id="GO:0043565">
    <property type="term" value="F:sequence-specific DNA binding"/>
    <property type="evidence" value="ECO:0007669"/>
    <property type="project" value="InterPro"/>
</dbReference>
<dbReference type="RefSeq" id="WP_142039479.1">
    <property type="nucleotide sequence ID" value="NZ_JBHTGS010000001.1"/>
</dbReference>
<evidence type="ECO:0000256" key="2">
    <source>
        <dbReference type="ARBA" id="ARBA00023125"/>
    </source>
</evidence>
<proteinExistence type="predicted"/>
<protein>
    <submittedName>
        <fullName evidence="5">AsnC family transcriptional regulator</fullName>
    </submittedName>
</protein>
<keyword evidence="6" id="KW-1185">Reference proteome</keyword>
<dbReference type="Gene3D" id="1.10.10.10">
    <property type="entry name" value="Winged helix-like DNA-binding domain superfamily/Winged helix DNA-binding domain"/>
    <property type="match status" value="1"/>
</dbReference>
<dbReference type="InterPro" id="IPR011991">
    <property type="entry name" value="ArsR-like_HTH"/>
</dbReference>
<accession>A0A543AX12</accession>
<evidence type="ECO:0000313" key="5">
    <source>
        <dbReference type="EMBL" id="TQL77099.1"/>
    </source>
</evidence>
<dbReference type="InterPro" id="IPR011008">
    <property type="entry name" value="Dimeric_a/b-barrel"/>
</dbReference>
<dbReference type="InterPro" id="IPR019888">
    <property type="entry name" value="Tscrpt_reg_AsnC-like"/>
</dbReference>
<evidence type="ECO:0000259" key="4">
    <source>
        <dbReference type="PROSITE" id="PS50956"/>
    </source>
</evidence>
<evidence type="ECO:0000313" key="6">
    <source>
        <dbReference type="Proteomes" id="UP000317043"/>
    </source>
</evidence>
<dbReference type="GO" id="GO:0005829">
    <property type="term" value="C:cytosol"/>
    <property type="evidence" value="ECO:0007669"/>
    <property type="project" value="TreeGrafter"/>
</dbReference>
<dbReference type="InParanoid" id="A0A543AX12"/>
<dbReference type="Pfam" id="PF01037">
    <property type="entry name" value="AsnC_trans_reg"/>
    <property type="match status" value="1"/>
</dbReference>
<dbReference type="PROSITE" id="PS50956">
    <property type="entry name" value="HTH_ASNC_2"/>
    <property type="match status" value="1"/>
</dbReference>
<sequence length="160" mass="17514">MPQSVSLDPVDLTILRLLQNNSRTTNRDLATAAGIAPSTCLDRVHRLRDAGVITGYTVKLDPAKLGRPLQAFLAVRLQPHRRPIVAEFVAHARGLPEVRALFHVTGHDDFLVHVAVAGVGELQRLVLDEFTARTEVALVHTNLIFEEWSGPAMMPPPAHG</sequence>
<dbReference type="PANTHER" id="PTHR30154">
    <property type="entry name" value="LEUCINE-RESPONSIVE REGULATORY PROTEIN"/>
    <property type="match status" value="1"/>
</dbReference>
<comment type="caution">
    <text evidence="5">The sequence shown here is derived from an EMBL/GenBank/DDBJ whole genome shotgun (WGS) entry which is preliminary data.</text>
</comment>
<dbReference type="InterPro" id="IPR000485">
    <property type="entry name" value="AsnC-type_HTH_dom"/>
</dbReference>
<organism evidence="5 6">
    <name type="scientific">Stackebrandtia endophytica</name>
    <dbReference type="NCBI Taxonomy" id="1496996"/>
    <lineage>
        <taxon>Bacteria</taxon>
        <taxon>Bacillati</taxon>
        <taxon>Actinomycetota</taxon>
        <taxon>Actinomycetes</taxon>
        <taxon>Glycomycetales</taxon>
        <taxon>Glycomycetaceae</taxon>
        <taxon>Stackebrandtia</taxon>
    </lineage>
</organism>
<reference evidence="5 6" key="1">
    <citation type="submission" date="2019-06" db="EMBL/GenBank/DDBJ databases">
        <title>Sequencing the genomes of 1000 actinobacteria strains.</title>
        <authorList>
            <person name="Klenk H.-P."/>
        </authorList>
    </citation>
    <scope>NUCLEOTIDE SEQUENCE [LARGE SCALE GENOMIC DNA]</scope>
    <source>
        <strain evidence="5 6">DSM 45928</strain>
    </source>
</reference>
<dbReference type="AlphaFoldDB" id="A0A543AX12"/>
<dbReference type="SUPFAM" id="SSF46785">
    <property type="entry name" value="Winged helix' DNA-binding domain"/>
    <property type="match status" value="1"/>
</dbReference>
<dbReference type="InterPro" id="IPR019887">
    <property type="entry name" value="Tscrpt_reg_AsnC/Lrp_C"/>
</dbReference>
<evidence type="ECO:0000256" key="1">
    <source>
        <dbReference type="ARBA" id="ARBA00023015"/>
    </source>
</evidence>
<dbReference type="Pfam" id="PF13412">
    <property type="entry name" value="HTH_24"/>
    <property type="match status" value="1"/>
</dbReference>
<keyword evidence="3" id="KW-0804">Transcription</keyword>
<dbReference type="InterPro" id="IPR036388">
    <property type="entry name" value="WH-like_DNA-bd_sf"/>
</dbReference>
<dbReference type="CDD" id="cd00090">
    <property type="entry name" value="HTH_ARSR"/>
    <property type="match status" value="1"/>
</dbReference>
<keyword evidence="1" id="KW-0805">Transcription regulation</keyword>
<dbReference type="SMART" id="SM00344">
    <property type="entry name" value="HTH_ASNC"/>
    <property type="match status" value="1"/>
</dbReference>
<dbReference type="Proteomes" id="UP000317043">
    <property type="component" value="Unassembled WGS sequence"/>
</dbReference>
<evidence type="ECO:0000256" key="3">
    <source>
        <dbReference type="ARBA" id="ARBA00023163"/>
    </source>
</evidence>
<dbReference type="GO" id="GO:0043200">
    <property type="term" value="P:response to amino acid"/>
    <property type="evidence" value="ECO:0007669"/>
    <property type="project" value="TreeGrafter"/>
</dbReference>
<dbReference type="EMBL" id="VFOW01000001">
    <property type="protein sequence ID" value="TQL77099.1"/>
    <property type="molecule type" value="Genomic_DNA"/>
</dbReference>